<comment type="subcellular location">
    <subcellularLocation>
        <location evidence="9">Mitochondrion inner membrane</location>
        <topology evidence="9">Single-pass membrane protein</topology>
    </subcellularLocation>
    <subcellularLocation>
        <location evidence="1">Mitochondrion membrane</location>
        <topology evidence="1">Single-pass membrane protein</topology>
    </subcellularLocation>
</comment>
<evidence type="ECO:0000256" key="5">
    <source>
        <dbReference type="ARBA" id="ARBA00022946"/>
    </source>
</evidence>
<evidence type="ECO:0000256" key="9">
    <source>
        <dbReference type="RuleBase" id="RU367142"/>
    </source>
</evidence>
<name>A0A9P6KDM0_9FUNG</name>
<organism evidence="11 12">
    <name type="scientific">Lunasporangiospora selenospora</name>
    <dbReference type="NCBI Taxonomy" id="979761"/>
    <lineage>
        <taxon>Eukaryota</taxon>
        <taxon>Fungi</taxon>
        <taxon>Fungi incertae sedis</taxon>
        <taxon>Mucoromycota</taxon>
        <taxon>Mortierellomycotina</taxon>
        <taxon>Mortierellomycetes</taxon>
        <taxon>Mortierellales</taxon>
        <taxon>Mortierellaceae</taxon>
        <taxon>Lunasporangiospora</taxon>
    </lineage>
</organism>
<feature type="non-terminal residue" evidence="11">
    <location>
        <position position="1"/>
    </location>
</feature>
<keyword evidence="5" id="KW-0809">Transit peptide</keyword>
<keyword evidence="9" id="KW-0653">Protein transport</keyword>
<keyword evidence="7 9" id="KW-0496">Mitochondrion</keyword>
<dbReference type="Pfam" id="PF08294">
    <property type="entry name" value="TIM21"/>
    <property type="match status" value="1"/>
</dbReference>
<protein>
    <recommendedName>
        <fullName evidence="3 9">Mitochondrial import inner membrane translocase subunit Tim21</fullName>
    </recommendedName>
</protein>
<feature type="region of interest" description="Disordered" evidence="10">
    <location>
        <begin position="167"/>
        <end position="186"/>
    </location>
</feature>
<evidence type="ECO:0000256" key="6">
    <source>
        <dbReference type="ARBA" id="ARBA00022989"/>
    </source>
</evidence>
<dbReference type="Gene3D" id="3.10.450.320">
    <property type="entry name" value="Mitochondrial import inner membrane translocase subunit Tim21"/>
    <property type="match status" value="1"/>
</dbReference>
<evidence type="ECO:0000313" key="11">
    <source>
        <dbReference type="EMBL" id="KAF9580870.1"/>
    </source>
</evidence>
<dbReference type="GO" id="GO:0030150">
    <property type="term" value="P:protein import into mitochondrial matrix"/>
    <property type="evidence" value="ECO:0007669"/>
    <property type="project" value="UniProtKB-UniRule"/>
</dbReference>
<evidence type="ECO:0000256" key="8">
    <source>
        <dbReference type="ARBA" id="ARBA00023136"/>
    </source>
</evidence>
<keyword evidence="8" id="KW-0472">Membrane</keyword>
<comment type="caution">
    <text evidence="11">The sequence shown here is derived from an EMBL/GenBank/DDBJ whole genome shotgun (WGS) entry which is preliminary data.</text>
</comment>
<accession>A0A9P6KDM0</accession>
<evidence type="ECO:0000256" key="1">
    <source>
        <dbReference type="ARBA" id="ARBA00004304"/>
    </source>
</evidence>
<keyword evidence="9" id="KW-0999">Mitochondrion inner membrane</keyword>
<feature type="compositionally biased region" description="Polar residues" evidence="10">
    <location>
        <begin position="70"/>
        <end position="80"/>
    </location>
</feature>
<comment type="function">
    <text evidence="9">Essential component of the TIM23 complex, a complex that mediates the translocation of transit peptide-containing proteins across the mitochondrial inner membrane.</text>
</comment>
<evidence type="ECO:0000256" key="4">
    <source>
        <dbReference type="ARBA" id="ARBA00022692"/>
    </source>
</evidence>
<keyword evidence="9" id="KW-0813">Transport</keyword>
<dbReference type="Proteomes" id="UP000780801">
    <property type="component" value="Unassembled WGS sequence"/>
</dbReference>
<dbReference type="InterPro" id="IPR038552">
    <property type="entry name" value="Tim21_IMS_sf"/>
</dbReference>
<feature type="region of interest" description="Disordered" evidence="10">
    <location>
        <begin position="57"/>
        <end position="102"/>
    </location>
</feature>
<dbReference type="AlphaFoldDB" id="A0A9P6KDM0"/>
<keyword evidence="12" id="KW-1185">Reference proteome</keyword>
<evidence type="ECO:0000256" key="7">
    <source>
        <dbReference type="ARBA" id="ARBA00023128"/>
    </source>
</evidence>
<gene>
    <name evidence="11" type="ORF">BGW38_002304</name>
</gene>
<dbReference type="EMBL" id="JAABOA010001799">
    <property type="protein sequence ID" value="KAF9580870.1"/>
    <property type="molecule type" value="Genomic_DNA"/>
</dbReference>
<feature type="compositionally biased region" description="Basic and acidic residues" evidence="10">
    <location>
        <begin position="92"/>
        <end position="102"/>
    </location>
</feature>
<keyword evidence="4" id="KW-0812">Transmembrane</keyword>
<proteinExistence type="inferred from homology"/>
<dbReference type="OrthoDB" id="436405at2759"/>
<dbReference type="PANTHER" id="PTHR13032:SF6">
    <property type="entry name" value="MITOCHONDRIAL IMPORT INNER MEMBRANE TRANSLOCASE SUBUNIT TIM21"/>
    <property type="match status" value="1"/>
</dbReference>
<dbReference type="GO" id="GO:0005744">
    <property type="term" value="C:TIM23 mitochondrial import inner membrane translocase complex"/>
    <property type="evidence" value="ECO:0007669"/>
    <property type="project" value="UniProtKB-UniRule"/>
</dbReference>
<sequence length="186" mass="20275">MSMFAMHTTPSASLRALSRASSALKGSPAFMTCIRPIATTTSRSQVKNIAALNNSWKQPRRTFASEPPKGSSSHGQQKPFQQRPLASALAHSTERKQWKDLTPTEKVATATRTTTNYTVVAAGVVLVGAITYAIISELFGSNSDTRVFGDALEKVRSNEKLQEIIGSPMMGHGEPSSSKRRRNRRI</sequence>
<reference evidence="11" key="1">
    <citation type="journal article" date="2020" name="Fungal Divers.">
        <title>Resolving the Mortierellaceae phylogeny through synthesis of multi-gene phylogenetics and phylogenomics.</title>
        <authorList>
            <person name="Vandepol N."/>
            <person name="Liber J."/>
            <person name="Desiro A."/>
            <person name="Na H."/>
            <person name="Kennedy M."/>
            <person name="Barry K."/>
            <person name="Grigoriev I.V."/>
            <person name="Miller A.N."/>
            <person name="O'Donnell K."/>
            <person name="Stajich J.E."/>
            <person name="Bonito G."/>
        </authorList>
    </citation>
    <scope>NUCLEOTIDE SEQUENCE</scope>
    <source>
        <strain evidence="11">KOD1015</strain>
    </source>
</reference>
<evidence type="ECO:0000313" key="12">
    <source>
        <dbReference type="Proteomes" id="UP000780801"/>
    </source>
</evidence>
<evidence type="ECO:0000256" key="3">
    <source>
        <dbReference type="ARBA" id="ARBA00020726"/>
    </source>
</evidence>
<comment type="subunit">
    <text evidence="9">Component of the TIM23 complex.</text>
</comment>
<keyword evidence="6" id="KW-1133">Transmembrane helix</keyword>
<dbReference type="InterPro" id="IPR013261">
    <property type="entry name" value="Tim21"/>
</dbReference>
<comment type="similarity">
    <text evidence="2 9">Belongs to the TIM21 family.</text>
</comment>
<keyword evidence="9" id="KW-0811">Translocation</keyword>
<dbReference type="PANTHER" id="PTHR13032">
    <property type="entry name" value="MITOCHONDRIAL IMPORT INNER MEMBRANE TRANSLOCASE SUBUNIT TIM21"/>
    <property type="match status" value="1"/>
</dbReference>
<evidence type="ECO:0000256" key="10">
    <source>
        <dbReference type="SAM" id="MobiDB-lite"/>
    </source>
</evidence>
<evidence type="ECO:0000256" key="2">
    <source>
        <dbReference type="ARBA" id="ARBA00010867"/>
    </source>
</evidence>